<evidence type="ECO:0000313" key="2">
    <source>
        <dbReference type="Proteomes" id="UP000093309"/>
    </source>
</evidence>
<comment type="caution">
    <text evidence="1">The sequence shown here is derived from an EMBL/GenBank/DDBJ whole genome shotgun (WGS) entry which is preliminary data.</text>
</comment>
<accession>A0A1C0ZTW0</accession>
<dbReference type="EMBL" id="LYPC01000028">
    <property type="protein sequence ID" value="OCT11511.1"/>
    <property type="molecule type" value="Genomic_DNA"/>
</dbReference>
<reference evidence="2" key="1">
    <citation type="submission" date="2016-05" db="EMBL/GenBank/DDBJ databases">
        <title>Paenibacillus oryzae. sp. nov., isolated from the rice root.</title>
        <authorList>
            <person name="Zhang J."/>
            <person name="Zhang X."/>
        </authorList>
    </citation>
    <scope>NUCLEOTIDE SEQUENCE [LARGE SCALE GENOMIC DNA]</scope>
    <source>
        <strain evidence="2">KCTC13222</strain>
    </source>
</reference>
<dbReference type="OrthoDB" id="2594246at2"/>
<evidence type="ECO:0000313" key="1">
    <source>
        <dbReference type="EMBL" id="OCT11511.1"/>
    </source>
</evidence>
<sequence length="89" mass="9627">MTLQIKSATIDDSELIFNIMVASFKEYSGKLVPPSGALSETVENTIHVFKIGGGAALAWEGLQVMGSARFKPVDHYMYIGTQMAQTVGM</sequence>
<evidence type="ECO:0008006" key="3">
    <source>
        <dbReference type="Google" id="ProtNLM"/>
    </source>
</evidence>
<gene>
    <name evidence="1" type="ORF">A8709_07550</name>
</gene>
<dbReference type="Proteomes" id="UP000093309">
    <property type="component" value="Unassembled WGS sequence"/>
</dbReference>
<dbReference type="AlphaFoldDB" id="A0A1C0ZTW0"/>
<keyword evidence="2" id="KW-1185">Reference proteome</keyword>
<proteinExistence type="predicted"/>
<dbReference type="STRING" id="512399.A8709_07550"/>
<protein>
    <recommendedName>
        <fullName evidence="3">N-acetyltransferase domain-containing protein</fullName>
    </recommendedName>
</protein>
<dbReference type="SUPFAM" id="SSF55729">
    <property type="entry name" value="Acyl-CoA N-acyltransferases (Nat)"/>
    <property type="match status" value="1"/>
</dbReference>
<name>A0A1C0ZTW0_9BACL</name>
<organism evidence="1 2">
    <name type="scientific">Paenibacillus pectinilyticus</name>
    <dbReference type="NCBI Taxonomy" id="512399"/>
    <lineage>
        <taxon>Bacteria</taxon>
        <taxon>Bacillati</taxon>
        <taxon>Bacillota</taxon>
        <taxon>Bacilli</taxon>
        <taxon>Bacillales</taxon>
        <taxon>Paenibacillaceae</taxon>
        <taxon>Paenibacillus</taxon>
    </lineage>
</organism>
<dbReference type="InterPro" id="IPR016181">
    <property type="entry name" value="Acyl_CoA_acyltransferase"/>
</dbReference>
<dbReference type="RefSeq" id="WP_065858620.1">
    <property type="nucleotide sequence ID" value="NZ_LYPC01000028.1"/>
</dbReference>